<dbReference type="GO" id="GO:0004180">
    <property type="term" value="F:carboxypeptidase activity"/>
    <property type="evidence" value="ECO:0007669"/>
    <property type="project" value="UniProtKB-KW"/>
</dbReference>
<dbReference type="InterPro" id="IPR045155">
    <property type="entry name" value="Beta-lactam_cat"/>
</dbReference>
<dbReference type="PROSITE" id="PS51257">
    <property type="entry name" value="PROKAR_LIPOPROTEIN"/>
    <property type="match status" value="1"/>
</dbReference>
<protein>
    <submittedName>
        <fullName evidence="4">D-alanyl-D-alanine carboxypeptidase</fullName>
    </submittedName>
</protein>
<dbReference type="Proteomes" id="UP000321558">
    <property type="component" value="Unassembled WGS sequence"/>
</dbReference>
<feature type="region of interest" description="Disordered" evidence="1">
    <location>
        <begin position="23"/>
        <end position="48"/>
    </location>
</feature>
<evidence type="ECO:0000313" key="4">
    <source>
        <dbReference type="EMBL" id="GEN87478.1"/>
    </source>
</evidence>
<feature type="compositionally biased region" description="Acidic residues" evidence="1">
    <location>
        <begin position="23"/>
        <end position="42"/>
    </location>
</feature>
<dbReference type="PANTHER" id="PTHR35333:SF3">
    <property type="entry name" value="BETA-LACTAMASE-TYPE TRANSPEPTIDASE FOLD CONTAINING PROTEIN"/>
    <property type="match status" value="1"/>
</dbReference>
<gene>
    <name evidence="4" type="ORF">OSO01_22170</name>
</gene>
<comment type="caution">
    <text evidence="4">The sequence shown here is derived from an EMBL/GenBank/DDBJ whole genome shotgun (WGS) entry which is preliminary data.</text>
</comment>
<evidence type="ECO:0000256" key="1">
    <source>
        <dbReference type="SAM" id="MobiDB-lite"/>
    </source>
</evidence>
<dbReference type="Gene3D" id="3.40.710.10">
    <property type="entry name" value="DD-peptidase/beta-lactamase superfamily"/>
    <property type="match status" value="1"/>
</dbReference>
<dbReference type="PANTHER" id="PTHR35333">
    <property type="entry name" value="BETA-LACTAMASE"/>
    <property type="match status" value="1"/>
</dbReference>
<keyword evidence="4" id="KW-0378">Hydrolase</keyword>
<proteinExistence type="predicted"/>
<dbReference type="GO" id="GO:0008800">
    <property type="term" value="F:beta-lactamase activity"/>
    <property type="evidence" value="ECO:0007669"/>
    <property type="project" value="InterPro"/>
</dbReference>
<keyword evidence="4" id="KW-0645">Protease</keyword>
<dbReference type="InterPro" id="IPR012338">
    <property type="entry name" value="Beta-lactam/transpept-like"/>
</dbReference>
<evidence type="ECO:0000259" key="3">
    <source>
        <dbReference type="Pfam" id="PF13354"/>
    </source>
</evidence>
<dbReference type="SUPFAM" id="SSF56601">
    <property type="entry name" value="beta-lactamase/transpeptidase-like"/>
    <property type="match status" value="1"/>
</dbReference>
<keyword evidence="4" id="KW-0121">Carboxypeptidase</keyword>
<reference evidence="4 5" key="1">
    <citation type="submission" date="2019-07" db="EMBL/GenBank/DDBJ databases">
        <title>Whole genome shotgun sequence of Oceanobacillus sojae NBRC 105379.</title>
        <authorList>
            <person name="Hosoyama A."/>
            <person name="Uohara A."/>
            <person name="Ohji S."/>
            <person name="Ichikawa N."/>
        </authorList>
    </citation>
    <scope>NUCLEOTIDE SEQUENCE [LARGE SCALE GENOMIC DNA]</scope>
    <source>
        <strain evidence="4 5">NBRC 105379</strain>
    </source>
</reference>
<keyword evidence="2" id="KW-0732">Signal</keyword>
<dbReference type="GO" id="GO:0030655">
    <property type="term" value="P:beta-lactam antibiotic catabolic process"/>
    <property type="evidence" value="ECO:0007669"/>
    <property type="project" value="InterPro"/>
</dbReference>
<feature type="domain" description="Beta-lactamase class A catalytic" evidence="3">
    <location>
        <begin position="80"/>
        <end position="300"/>
    </location>
</feature>
<dbReference type="OrthoDB" id="975092at2"/>
<organism evidence="4 5">
    <name type="scientific">Oceanobacillus sojae</name>
    <dbReference type="NCBI Taxonomy" id="582851"/>
    <lineage>
        <taxon>Bacteria</taxon>
        <taxon>Bacillati</taxon>
        <taxon>Bacillota</taxon>
        <taxon>Bacilli</taxon>
        <taxon>Bacillales</taxon>
        <taxon>Bacillaceae</taxon>
        <taxon>Oceanobacillus</taxon>
    </lineage>
</organism>
<keyword evidence="5" id="KW-1185">Reference proteome</keyword>
<dbReference type="STRING" id="582851.GCA_900162665_00656"/>
<dbReference type="Pfam" id="PF13354">
    <property type="entry name" value="Beta-lactamase2"/>
    <property type="match status" value="1"/>
</dbReference>
<evidence type="ECO:0000313" key="5">
    <source>
        <dbReference type="Proteomes" id="UP000321558"/>
    </source>
</evidence>
<feature type="signal peptide" evidence="2">
    <location>
        <begin position="1"/>
        <end position="20"/>
    </location>
</feature>
<name>A0A511ZJ54_9BACI</name>
<dbReference type="RefSeq" id="WP_147210446.1">
    <property type="nucleotide sequence ID" value="NZ_BJYM01000008.1"/>
</dbReference>
<sequence length="385" mass="43647">MKKSSTLLFVFLLLLLGACSNENEGEQEDNQNDTEQEEDLEEKDNKENLDPATGLFMEFIKENKDSDRIAFLATWNDEPIAEMNTNLALPLASVVKIIIAIEFASQAEEGKIDPSEKVSMEEVDKYYFANTDGGAHDAWKNTLGNEAGEVSLEQIAQGMMDFSSNANTDYLIERLGLEEVNNRVGELDLNNHDPIYPLTASIAIPERVLEENNLEKDELEAALRDLDDDAYRQIAVDLFEEWQEEPLSEEEKEKAVALLDMPIQKVWSDRLTHATAEDYHKIMTMLNKKEHYSDAFYEELDAIFSLKLENEAIERAAQKGGSTAFVLNQAVYAEDEAGNRLEMILFTNDLNLSELEVAAMQVQALTDKLVNEEDFREKVRELLAE</sequence>
<evidence type="ECO:0000256" key="2">
    <source>
        <dbReference type="SAM" id="SignalP"/>
    </source>
</evidence>
<dbReference type="EMBL" id="BJYM01000008">
    <property type="protein sequence ID" value="GEN87478.1"/>
    <property type="molecule type" value="Genomic_DNA"/>
</dbReference>
<dbReference type="AlphaFoldDB" id="A0A511ZJ54"/>
<dbReference type="GO" id="GO:0046677">
    <property type="term" value="P:response to antibiotic"/>
    <property type="evidence" value="ECO:0007669"/>
    <property type="project" value="InterPro"/>
</dbReference>
<dbReference type="InterPro" id="IPR000871">
    <property type="entry name" value="Beta-lactam_class-A"/>
</dbReference>
<feature type="chain" id="PRO_5039385315" evidence="2">
    <location>
        <begin position="21"/>
        <end position="385"/>
    </location>
</feature>
<accession>A0A511ZJ54</accession>